<keyword evidence="2" id="KW-1185">Reference proteome</keyword>
<sequence length="222" mass="24493">MNNSILVIGTRRYSSWSLRGWLAVRLAGLDVREQVIPLADNGETPAIRTISPNGKVPYLEHDGAAVWESLAICEYCAEQAPGLWPADARARAYARSIAAEMHAGFRAVRAAMPMNTGRENRPLAAGTTADIDADIARIDAIWTEARLDFGKDGDFLFGEKFGMADAMFAPIVSRFLSYGVSPSPESRAYMTAVRAHPLMAEWYQLAAQEPKQWQQARFEDIG</sequence>
<evidence type="ECO:0000313" key="2">
    <source>
        <dbReference type="Proteomes" id="UP000248257"/>
    </source>
</evidence>
<dbReference type="InterPro" id="IPR040079">
    <property type="entry name" value="Glutathione_S-Trfase"/>
</dbReference>
<dbReference type="SUPFAM" id="SSF47616">
    <property type="entry name" value="GST C-terminal domain-like"/>
    <property type="match status" value="1"/>
</dbReference>
<evidence type="ECO:0000313" key="1">
    <source>
        <dbReference type="EMBL" id="PYD57820.1"/>
    </source>
</evidence>
<accession>A0A318Q4U0</accession>
<comment type="caution">
    <text evidence="1">The sequence shown here is derived from an EMBL/GenBank/DDBJ whole genome shotgun (WGS) entry which is preliminary data.</text>
</comment>
<dbReference type="EMBL" id="NKUC01000006">
    <property type="protein sequence ID" value="PYD57820.1"/>
    <property type="molecule type" value="Genomic_DNA"/>
</dbReference>
<reference evidence="1 2" key="1">
    <citation type="submission" date="2017-07" db="EMBL/GenBank/DDBJ databases">
        <title>A draft genome sequence of Komagataeibacter xylinus LMG 1515.</title>
        <authorList>
            <person name="Skraban J."/>
            <person name="Cleenwerck I."/>
            <person name="Vandamme P."/>
            <person name="Trcek J."/>
        </authorList>
    </citation>
    <scope>NUCLEOTIDE SEQUENCE [LARGE SCALE GENOMIC DNA]</scope>
    <source>
        <strain evidence="1 2">LMG 1515</strain>
    </source>
</reference>
<dbReference type="PROSITE" id="PS50404">
    <property type="entry name" value="GST_NTER"/>
    <property type="match status" value="1"/>
</dbReference>
<dbReference type="InterPro" id="IPR004045">
    <property type="entry name" value="Glutathione_S-Trfase_N"/>
</dbReference>
<dbReference type="CDD" id="cd03194">
    <property type="entry name" value="GST_C_3"/>
    <property type="match status" value="1"/>
</dbReference>
<dbReference type="SFLD" id="SFLDG00358">
    <property type="entry name" value="Main_(cytGST)"/>
    <property type="match status" value="1"/>
</dbReference>
<organism evidence="1 2">
    <name type="scientific">Komagataeibacter xylinus</name>
    <name type="common">Gluconacetobacter xylinus</name>
    <dbReference type="NCBI Taxonomy" id="28448"/>
    <lineage>
        <taxon>Bacteria</taxon>
        <taxon>Pseudomonadati</taxon>
        <taxon>Pseudomonadota</taxon>
        <taxon>Alphaproteobacteria</taxon>
        <taxon>Acetobacterales</taxon>
        <taxon>Acetobacteraceae</taxon>
        <taxon>Komagataeibacter</taxon>
    </lineage>
</organism>
<dbReference type="InterPro" id="IPR036282">
    <property type="entry name" value="Glutathione-S-Trfase_C_sf"/>
</dbReference>
<dbReference type="InterPro" id="IPR036249">
    <property type="entry name" value="Thioredoxin-like_sf"/>
</dbReference>
<dbReference type="RefSeq" id="WP_061273817.1">
    <property type="nucleotide sequence ID" value="NZ_CBCRXN010000044.1"/>
</dbReference>
<dbReference type="STRING" id="1220579.GCA_001571345_01553"/>
<protein>
    <submittedName>
        <fullName evidence="1">Glutathione S-transferase</fullName>
    </submittedName>
</protein>
<proteinExistence type="predicted"/>
<dbReference type="GO" id="GO:0004364">
    <property type="term" value="F:glutathione transferase activity"/>
    <property type="evidence" value="ECO:0007669"/>
    <property type="project" value="TreeGrafter"/>
</dbReference>
<dbReference type="CDD" id="cd03043">
    <property type="entry name" value="GST_N_1"/>
    <property type="match status" value="1"/>
</dbReference>
<dbReference type="Proteomes" id="UP000248257">
    <property type="component" value="Unassembled WGS sequence"/>
</dbReference>
<dbReference type="OrthoDB" id="9799538at2"/>
<dbReference type="GO" id="GO:0006749">
    <property type="term" value="P:glutathione metabolic process"/>
    <property type="evidence" value="ECO:0007669"/>
    <property type="project" value="TreeGrafter"/>
</dbReference>
<gene>
    <name evidence="1" type="ORF">CFR75_04680</name>
</gene>
<dbReference type="GO" id="GO:0006559">
    <property type="term" value="P:L-phenylalanine catabolic process"/>
    <property type="evidence" value="ECO:0007669"/>
    <property type="project" value="TreeGrafter"/>
</dbReference>
<dbReference type="Gene3D" id="3.40.30.10">
    <property type="entry name" value="Glutaredoxin"/>
    <property type="match status" value="1"/>
</dbReference>
<dbReference type="Pfam" id="PF13409">
    <property type="entry name" value="GST_N_2"/>
    <property type="match status" value="1"/>
</dbReference>
<dbReference type="PANTHER" id="PTHR42673:SF4">
    <property type="entry name" value="MALEYLACETOACETATE ISOMERASE"/>
    <property type="match status" value="1"/>
</dbReference>
<keyword evidence="1" id="KW-0808">Transferase</keyword>
<dbReference type="Pfam" id="PF13410">
    <property type="entry name" value="GST_C_2"/>
    <property type="match status" value="1"/>
</dbReference>
<dbReference type="Gene3D" id="1.20.1050.10">
    <property type="match status" value="1"/>
</dbReference>
<dbReference type="AlphaFoldDB" id="A0A318Q4U0"/>
<dbReference type="SFLD" id="SFLDS00019">
    <property type="entry name" value="Glutathione_Transferase_(cytos"/>
    <property type="match status" value="1"/>
</dbReference>
<dbReference type="PANTHER" id="PTHR42673">
    <property type="entry name" value="MALEYLACETOACETATE ISOMERASE"/>
    <property type="match status" value="1"/>
</dbReference>
<name>A0A318Q4U0_KOMXY</name>
<dbReference type="SUPFAM" id="SSF52833">
    <property type="entry name" value="Thioredoxin-like"/>
    <property type="match status" value="1"/>
</dbReference>
<dbReference type="GO" id="GO:0016034">
    <property type="term" value="F:maleylacetoacetate isomerase activity"/>
    <property type="evidence" value="ECO:0007669"/>
    <property type="project" value="TreeGrafter"/>
</dbReference>